<evidence type="ECO:0000313" key="1">
    <source>
        <dbReference type="EMBL" id="TQE22017.1"/>
    </source>
</evidence>
<name>A0AAE8VWT6_9ACTN</name>
<gene>
    <name evidence="1" type="ORF">Sipo8835_37170</name>
</gene>
<dbReference type="Proteomes" id="UP000318720">
    <property type="component" value="Unassembled WGS sequence"/>
</dbReference>
<organism evidence="1 2">
    <name type="scientific">Streptomyces ipomoeae</name>
    <dbReference type="NCBI Taxonomy" id="103232"/>
    <lineage>
        <taxon>Bacteria</taxon>
        <taxon>Bacillati</taxon>
        <taxon>Actinomycetota</taxon>
        <taxon>Actinomycetes</taxon>
        <taxon>Kitasatosporales</taxon>
        <taxon>Streptomycetaceae</taxon>
        <taxon>Streptomyces</taxon>
    </lineage>
</organism>
<accession>A0AAE8VWT6</accession>
<evidence type="ECO:0000313" key="2">
    <source>
        <dbReference type="Proteomes" id="UP000318720"/>
    </source>
</evidence>
<comment type="caution">
    <text evidence="1">The sequence shown here is derived from an EMBL/GenBank/DDBJ whole genome shotgun (WGS) entry which is preliminary data.</text>
</comment>
<proteinExistence type="predicted"/>
<sequence>MHDLSRRIAAWVRLLFSPGTGRRRRAGARPLVVPPPAAWTDPAPTPLPAHRSPYGLDEIFDGAATVAVRPYVTAHEQRQRRRELAMAAMGLDVPGPYWIHGMEVA</sequence>
<reference evidence="1 2" key="1">
    <citation type="submission" date="2019-03" db="EMBL/GenBank/DDBJ databases">
        <title>Comparative genomic analyses of the sweetpotato soil rot pathogen, Streptomyces ipomoeae.</title>
        <authorList>
            <person name="Ruschel Soares N."/>
            <person name="Badger J.H."/>
            <person name="Huguet-Tapia J.C."/>
            <person name="Clark C.A."/>
            <person name="Pettis G.S."/>
        </authorList>
    </citation>
    <scope>NUCLEOTIDE SEQUENCE [LARGE SCALE GENOMIC DNA]</scope>
    <source>
        <strain evidence="1 2">88-35</strain>
    </source>
</reference>
<dbReference type="AlphaFoldDB" id="A0AAE8VWT6"/>
<dbReference type="RefSeq" id="WP_009294506.1">
    <property type="nucleotide sequence ID" value="NZ_JARAVB010000336.1"/>
</dbReference>
<protein>
    <submittedName>
        <fullName evidence="1">Uncharacterized protein</fullName>
    </submittedName>
</protein>
<dbReference type="EMBL" id="SPAZ01000287">
    <property type="protein sequence ID" value="TQE22017.1"/>
    <property type="molecule type" value="Genomic_DNA"/>
</dbReference>